<sequence length="157" mass="18267">MEELLNEIVEKTVEIVQKNSGSMKIDLQSLKSTLKQSALKELNDKRNEDLAAVNFQKELILRQEREHRARIAVEDRIYYGKKCGKLMREICKLDVKRCSEAIVKLDESTDTSVFAPTLQHTELRDIENRISEINRNLTMAERDNKTMKKVSTMEKLL</sequence>
<evidence type="ECO:0000313" key="2">
    <source>
        <dbReference type="Proteomes" id="UP000549394"/>
    </source>
</evidence>
<comment type="caution">
    <text evidence="1">The sequence shown here is derived from an EMBL/GenBank/DDBJ whole genome shotgun (WGS) entry which is preliminary data.</text>
</comment>
<name>A0A7I8VHX1_9ANNE</name>
<keyword evidence="2" id="KW-1185">Reference proteome</keyword>
<dbReference type="Proteomes" id="UP000549394">
    <property type="component" value="Unassembled WGS sequence"/>
</dbReference>
<protein>
    <submittedName>
        <fullName evidence="1">DgyrCDS4744</fullName>
    </submittedName>
</protein>
<evidence type="ECO:0000313" key="1">
    <source>
        <dbReference type="EMBL" id="CAD5115802.1"/>
    </source>
</evidence>
<reference evidence="1 2" key="1">
    <citation type="submission" date="2020-08" db="EMBL/GenBank/DDBJ databases">
        <authorList>
            <person name="Hejnol A."/>
        </authorList>
    </citation>
    <scope>NUCLEOTIDE SEQUENCE [LARGE SCALE GENOMIC DNA]</scope>
</reference>
<accession>A0A7I8VHX1</accession>
<proteinExistence type="predicted"/>
<dbReference type="AlphaFoldDB" id="A0A7I8VHX1"/>
<organism evidence="1 2">
    <name type="scientific">Dimorphilus gyrociliatus</name>
    <dbReference type="NCBI Taxonomy" id="2664684"/>
    <lineage>
        <taxon>Eukaryota</taxon>
        <taxon>Metazoa</taxon>
        <taxon>Spiralia</taxon>
        <taxon>Lophotrochozoa</taxon>
        <taxon>Annelida</taxon>
        <taxon>Polychaeta</taxon>
        <taxon>Polychaeta incertae sedis</taxon>
        <taxon>Dinophilidae</taxon>
        <taxon>Dimorphilus</taxon>
    </lineage>
</organism>
<gene>
    <name evidence="1" type="ORF">DGYR_LOCUS4500</name>
</gene>
<dbReference type="EMBL" id="CAJFCJ010000006">
    <property type="protein sequence ID" value="CAD5115802.1"/>
    <property type="molecule type" value="Genomic_DNA"/>
</dbReference>